<feature type="region of interest" description="Disordered" evidence="1">
    <location>
        <begin position="58"/>
        <end position="81"/>
    </location>
</feature>
<proteinExistence type="predicted"/>
<organism evidence="3 4">
    <name type="scientific">Nonomuraea deserti</name>
    <dbReference type="NCBI Taxonomy" id="1848322"/>
    <lineage>
        <taxon>Bacteria</taxon>
        <taxon>Bacillati</taxon>
        <taxon>Actinomycetota</taxon>
        <taxon>Actinomycetes</taxon>
        <taxon>Streptosporangiales</taxon>
        <taxon>Streptosporangiaceae</taxon>
        <taxon>Nonomuraea</taxon>
    </lineage>
</organism>
<evidence type="ECO:0000256" key="2">
    <source>
        <dbReference type="SAM" id="Phobius"/>
    </source>
</evidence>
<accession>A0A4R4VCX8</accession>
<evidence type="ECO:0000313" key="3">
    <source>
        <dbReference type="EMBL" id="TDD02651.1"/>
    </source>
</evidence>
<feature type="transmembrane region" description="Helical" evidence="2">
    <location>
        <begin position="33"/>
        <end position="57"/>
    </location>
</feature>
<keyword evidence="4" id="KW-1185">Reference proteome</keyword>
<dbReference type="EMBL" id="SMKO01000062">
    <property type="protein sequence ID" value="TDD02651.1"/>
    <property type="molecule type" value="Genomic_DNA"/>
</dbReference>
<reference evidence="3 4" key="1">
    <citation type="submission" date="2019-03" db="EMBL/GenBank/DDBJ databases">
        <title>Draft genome sequences of novel Actinobacteria.</title>
        <authorList>
            <person name="Sahin N."/>
            <person name="Ay H."/>
            <person name="Saygin H."/>
        </authorList>
    </citation>
    <scope>NUCLEOTIDE SEQUENCE [LARGE SCALE GENOMIC DNA]</scope>
    <source>
        <strain evidence="3 4">KC310</strain>
    </source>
</reference>
<dbReference type="Proteomes" id="UP000295258">
    <property type="component" value="Unassembled WGS sequence"/>
</dbReference>
<dbReference type="AlphaFoldDB" id="A0A4R4VCX8"/>
<feature type="region of interest" description="Disordered" evidence="1">
    <location>
        <begin position="142"/>
        <end position="166"/>
    </location>
</feature>
<keyword evidence="2" id="KW-1133">Transmembrane helix</keyword>
<comment type="caution">
    <text evidence="3">The sequence shown here is derived from an EMBL/GenBank/DDBJ whole genome shotgun (WGS) entry which is preliminary data.</text>
</comment>
<feature type="compositionally biased region" description="Basic and acidic residues" evidence="1">
    <location>
        <begin position="144"/>
        <end position="166"/>
    </location>
</feature>
<gene>
    <name evidence="3" type="ORF">E1292_22850</name>
</gene>
<keyword evidence="2" id="KW-0472">Membrane</keyword>
<name>A0A4R4VCX8_9ACTN</name>
<protein>
    <recommendedName>
        <fullName evidence="5">DUF4115 domain-containing protein</fullName>
    </recommendedName>
</protein>
<dbReference type="RefSeq" id="WP_132597265.1">
    <property type="nucleotide sequence ID" value="NZ_SMKO01000062.1"/>
</dbReference>
<evidence type="ECO:0000313" key="4">
    <source>
        <dbReference type="Proteomes" id="UP000295258"/>
    </source>
</evidence>
<evidence type="ECO:0000256" key="1">
    <source>
        <dbReference type="SAM" id="MobiDB-lite"/>
    </source>
</evidence>
<sequence>MVGIPDSRGEKVNKLYAPPVGRHRSDPMGMARLALTVLAAGAVVTLLVIGGRALLVAPGGQPSERERASAPATGLATAPASDATVRVPTVRIECLAETCPVVTVRVPGGDVLHHHEMTRGEELNYFEPELDVVLSDAGTVRVTENGKPREQGGSGKREAFTVREPD</sequence>
<evidence type="ECO:0008006" key="5">
    <source>
        <dbReference type="Google" id="ProtNLM"/>
    </source>
</evidence>
<keyword evidence="2" id="KW-0812">Transmembrane</keyword>